<dbReference type="EMBL" id="LUEZ02000046">
    <property type="protein sequence ID" value="RDB23342.1"/>
    <property type="molecule type" value="Genomic_DNA"/>
</dbReference>
<evidence type="ECO:0000313" key="2">
    <source>
        <dbReference type="Proteomes" id="UP000076154"/>
    </source>
</evidence>
<dbReference type="InParanoid" id="A0A369JPQ4"/>
<organism evidence="1 2">
    <name type="scientific">Hypsizygus marmoreus</name>
    <name type="common">White beech mushroom</name>
    <name type="synonym">Agaricus marmoreus</name>
    <dbReference type="NCBI Taxonomy" id="39966"/>
    <lineage>
        <taxon>Eukaryota</taxon>
        <taxon>Fungi</taxon>
        <taxon>Dikarya</taxon>
        <taxon>Basidiomycota</taxon>
        <taxon>Agaricomycotina</taxon>
        <taxon>Agaricomycetes</taxon>
        <taxon>Agaricomycetidae</taxon>
        <taxon>Agaricales</taxon>
        <taxon>Tricholomatineae</taxon>
        <taxon>Lyophyllaceae</taxon>
        <taxon>Hypsizygus</taxon>
    </lineage>
</organism>
<dbReference type="AlphaFoldDB" id="A0A369JPQ4"/>
<name>A0A369JPQ4_HYPMA</name>
<sequence>MANLMHPAKSASHWMENELRAFNIRVVSVDTAAFFGNPTLPPAPVSPTILSNLQLPDGAVENEDRLFFEYLEDALSEGSNGAVVDFSTFLLRMMKYDHNNRRICTKKMSFNMAGQYVDAIADVCELDNFQYLLLVQVHKAIAAFYQNNLRRNMAGLPLLSQHVIAGITMVGTAPVFYRIPITMSLLDAVATGSYPQEETVVMRFVPPVQNTQVYMSKGMRTLEGRRVALQCLEAFKSAL</sequence>
<reference evidence="1" key="1">
    <citation type="submission" date="2018-04" db="EMBL/GenBank/DDBJ databases">
        <title>Whole genome sequencing of Hypsizygus marmoreus.</title>
        <authorList>
            <person name="Choi I.-G."/>
            <person name="Min B."/>
            <person name="Kim J.-G."/>
            <person name="Kim S."/>
            <person name="Oh Y.-L."/>
            <person name="Kong W.-S."/>
            <person name="Park H."/>
            <person name="Jeong J."/>
            <person name="Song E.-S."/>
        </authorList>
    </citation>
    <scope>NUCLEOTIDE SEQUENCE [LARGE SCALE GENOMIC DNA]</scope>
    <source>
        <strain evidence="1">51987-8</strain>
    </source>
</reference>
<keyword evidence="2" id="KW-1185">Reference proteome</keyword>
<gene>
    <name evidence="1" type="ORF">Hypma_009337</name>
</gene>
<dbReference type="Proteomes" id="UP000076154">
    <property type="component" value="Unassembled WGS sequence"/>
</dbReference>
<comment type="caution">
    <text evidence="1">The sequence shown here is derived from an EMBL/GenBank/DDBJ whole genome shotgun (WGS) entry which is preliminary data.</text>
</comment>
<dbReference type="OrthoDB" id="3213671at2759"/>
<accession>A0A369JPQ4</accession>
<evidence type="ECO:0000313" key="1">
    <source>
        <dbReference type="EMBL" id="RDB23342.1"/>
    </source>
</evidence>
<proteinExistence type="predicted"/>
<protein>
    <submittedName>
        <fullName evidence="1">Uncharacterized protein</fullName>
    </submittedName>
</protein>